<dbReference type="InterPro" id="IPR029058">
    <property type="entry name" value="AB_hydrolase_fold"/>
</dbReference>
<organism evidence="1 2">
    <name type="scientific">Massilia suwonensis</name>
    <dbReference type="NCBI Taxonomy" id="648895"/>
    <lineage>
        <taxon>Bacteria</taxon>
        <taxon>Pseudomonadati</taxon>
        <taxon>Pseudomonadota</taxon>
        <taxon>Betaproteobacteria</taxon>
        <taxon>Burkholderiales</taxon>
        <taxon>Oxalobacteraceae</taxon>
        <taxon>Telluria group</taxon>
        <taxon>Massilia</taxon>
    </lineage>
</organism>
<proteinExistence type="predicted"/>
<accession>A0ABW0MKQ1</accession>
<comment type="caution">
    <text evidence="1">The sequence shown here is derived from an EMBL/GenBank/DDBJ whole genome shotgun (WGS) entry which is preliminary data.</text>
</comment>
<dbReference type="Proteomes" id="UP001596101">
    <property type="component" value="Unassembled WGS sequence"/>
</dbReference>
<evidence type="ECO:0000313" key="1">
    <source>
        <dbReference type="EMBL" id="MFC5478458.1"/>
    </source>
</evidence>
<name>A0ABW0MKQ1_9BURK</name>
<dbReference type="Gene3D" id="3.40.50.1820">
    <property type="entry name" value="alpha/beta hydrolase"/>
    <property type="match status" value="1"/>
</dbReference>
<protein>
    <submittedName>
        <fullName evidence="1">Hydrolase 1, exosortase A system-associated</fullName>
    </submittedName>
</protein>
<evidence type="ECO:0000313" key="2">
    <source>
        <dbReference type="Proteomes" id="UP001596101"/>
    </source>
</evidence>
<gene>
    <name evidence="1" type="ORF">ACFPQ5_09685</name>
</gene>
<keyword evidence="2" id="KW-1185">Reference proteome</keyword>
<dbReference type="EMBL" id="JBHSMR010000013">
    <property type="protein sequence ID" value="MFC5478458.1"/>
    <property type="molecule type" value="Genomic_DNA"/>
</dbReference>
<dbReference type="RefSeq" id="WP_379754188.1">
    <property type="nucleotide sequence ID" value="NZ_JBHSMR010000013.1"/>
</dbReference>
<sequence>MKIEQRALRFHCAGNALIGIVDVPERPLVRGMLILTDSSQYRAGSHRQFTLLSRLLAARGVAVMRFDRAGAGDSEGMRAPQGVEDIGAAMKEFFIHVPEMKESVILAPGDAAGAAALYAAGDARVTGLALLDPLLPVVATGAPAPALRYGPRSAADRLFRRAAAFRRAASRVVGRPVSRESQTPSVPPALAQALGGFGGRVLLVCGGPKSGNLDAARALEGQHPRSRRVEIAHAGPDTRRSAWRDAVAFACAGWLGSW</sequence>
<dbReference type="SUPFAM" id="SSF53474">
    <property type="entry name" value="alpha/beta-Hydrolases"/>
    <property type="match status" value="1"/>
</dbReference>
<keyword evidence="1" id="KW-0378">Hydrolase</keyword>
<dbReference type="GO" id="GO:0016787">
    <property type="term" value="F:hydrolase activity"/>
    <property type="evidence" value="ECO:0007669"/>
    <property type="project" value="UniProtKB-KW"/>
</dbReference>
<reference evidence="2" key="1">
    <citation type="journal article" date="2019" name="Int. J. Syst. Evol. Microbiol.">
        <title>The Global Catalogue of Microorganisms (GCM) 10K type strain sequencing project: providing services to taxonomists for standard genome sequencing and annotation.</title>
        <authorList>
            <consortium name="The Broad Institute Genomics Platform"/>
            <consortium name="The Broad Institute Genome Sequencing Center for Infectious Disease"/>
            <person name="Wu L."/>
            <person name="Ma J."/>
        </authorList>
    </citation>
    <scope>NUCLEOTIDE SEQUENCE [LARGE SCALE GENOMIC DNA]</scope>
    <source>
        <strain evidence="2">CCUG 43111</strain>
    </source>
</reference>